<dbReference type="EMBL" id="JAYRBN010000117">
    <property type="protein sequence ID" value="KAL2719926.1"/>
    <property type="molecule type" value="Genomic_DNA"/>
</dbReference>
<gene>
    <name evidence="1" type="ORF">V1477_021073</name>
</gene>
<evidence type="ECO:0000313" key="2">
    <source>
        <dbReference type="Proteomes" id="UP001607303"/>
    </source>
</evidence>
<comment type="caution">
    <text evidence="1">The sequence shown here is derived from an EMBL/GenBank/DDBJ whole genome shotgun (WGS) entry which is preliminary data.</text>
</comment>
<dbReference type="Proteomes" id="UP001607303">
    <property type="component" value="Unassembled WGS sequence"/>
</dbReference>
<organism evidence="1 2">
    <name type="scientific">Vespula maculifrons</name>
    <name type="common">Eastern yellow jacket</name>
    <name type="synonym">Wasp</name>
    <dbReference type="NCBI Taxonomy" id="7453"/>
    <lineage>
        <taxon>Eukaryota</taxon>
        <taxon>Metazoa</taxon>
        <taxon>Ecdysozoa</taxon>
        <taxon>Arthropoda</taxon>
        <taxon>Hexapoda</taxon>
        <taxon>Insecta</taxon>
        <taxon>Pterygota</taxon>
        <taxon>Neoptera</taxon>
        <taxon>Endopterygota</taxon>
        <taxon>Hymenoptera</taxon>
        <taxon>Apocrita</taxon>
        <taxon>Aculeata</taxon>
        <taxon>Vespoidea</taxon>
        <taxon>Vespidae</taxon>
        <taxon>Vespinae</taxon>
        <taxon>Vespula</taxon>
    </lineage>
</organism>
<name>A0ABD2AH29_VESMC</name>
<keyword evidence="2" id="KW-1185">Reference proteome</keyword>
<proteinExistence type="predicted"/>
<protein>
    <submittedName>
        <fullName evidence="1">Uncharacterized protein</fullName>
    </submittedName>
</protein>
<evidence type="ECO:0000313" key="1">
    <source>
        <dbReference type="EMBL" id="KAL2719926.1"/>
    </source>
</evidence>
<sequence length="115" mass="13521">MQITESDIENKKKYESRMFIHVLKNELKKNRNGTKVSKAILYRSREGYYRPPDEHSVVQGIEQGNWIETSGCFKRKCYLFLQYSLVAVEKFWKRFIILDNAVSPIDNANNQVSAK</sequence>
<accession>A0ABD2AH29</accession>
<reference evidence="1 2" key="1">
    <citation type="journal article" date="2024" name="Ann. Entomol. Soc. Am.">
        <title>Genomic analyses of the southern and eastern yellowjacket wasps (Hymenoptera: Vespidae) reveal evolutionary signatures of social life.</title>
        <authorList>
            <person name="Catto M.A."/>
            <person name="Caine P.B."/>
            <person name="Orr S.E."/>
            <person name="Hunt B.G."/>
            <person name="Goodisman M.A.D."/>
        </authorList>
    </citation>
    <scope>NUCLEOTIDE SEQUENCE [LARGE SCALE GENOMIC DNA]</scope>
    <source>
        <strain evidence="1">232</strain>
        <tissue evidence="1">Head and thorax</tissue>
    </source>
</reference>
<dbReference type="AlphaFoldDB" id="A0ABD2AH29"/>